<comment type="caution">
    <text evidence="2">The sequence shown here is derived from an EMBL/GenBank/DDBJ whole genome shotgun (WGS) entry which is preliminary data.</text>
</comment>
<gene>
    <name evidence="2" type="ORF">Ahu01nite_043250</name>
</gene>
<dbReference type="EMBL" id="BOMN01000054">
    <property type="protein sequence ID" value="GIE21223.1"/>
    <property type="molecule type" value="Genomic_DNA"/>
</dbReference>
<evidence type="ECO:0000256" key="1">
    <source>
        <dbReference type="SAM" id="MobiDB-lite"/>
    </source>
</evidence>
<protein>
    <submittedName>
        <fullName evidence="2">Uncharacterized protein</fullName>
    </submittedName>
</protein>
<sequence>MRMQVLTEQQQPEDRGENRMHAHEHAEDLRGNGAQRDQVTRVGQRAQHPCDGRPTQRRPGHPALYEKDHCDG</sequence>
<feature type="region of interest" description="Disordered" evidence="1">
    <location>
        <begin position="1"/>
        <end position="72"/>
    </location>
</feature>
<feature type="compositionally biased region" description="Polar residues" evidence="1">
    <location>
        <begin position="1"/>
        <end position="10"/>
    </location>
</feature>
<name>A0ABQ3ZRN8_9ACTN</name>
<keyword evidence="3" id="KW-1185">Reference proteome</keyword>
<proteinExistence type="predicted"/>
<feature type="compositionally biased region" description="Basic and acidic residues" evidence="1">
    <location>
        <begin position="12"/>
        <end position="30"/>
    </location>
</feature>
<evidence type="ECO:0000313" key="3">
    <source>
        <dbReference type="Proteomes" id="UP000603200"/>
    </source>
</evidence>
<evidence type="ECO:0000313" key="2">
    <source>
        <dbReference type="EMBL" id="GIE21223.1"/>
    </source>
</evidence>
<reference evidence="2 3" key="1">
    <citation type="submission" date="2021-01" db="EMBL/GenBank/DDBJ databases">
        <title>Whole genome shotgun sequence of Actinoplanes humidus NBRC 14915.</title>
        <authorList>
            <person name="Komaki H."/>
            <person name="Tamura T."/>
        </authorList>
    </citation>
    <scope>NUCLEOTIDE SEQUENCE [LARGE SCALE GENOMIC DNA]</scope>
    <source>
        <strain evidence="2 3">NBRC 14915</strain>
    </source>
</reference>
<accession>A0ABQ3ZRN8</accession>
<organism evidence="2 3">
    <name type="scientific">Winogradskya humida</name>
    <dbReference type="NCBI Taxonomy" id="113566"/>
    <lineage>
        <taxon>Bacteria</taxon>
        <taxon>Bacillati</taxon>
        <taxon>Actinomycetota</taxon>
        <taxon>Actinomycetes</taxon>
        <taxon>Micromonosporales</taxon>
        <taxon>Micromonosporaceae</taxon>
        <taxon>Winogradskya</taxon>
    </lineage>
</organism>
<dbReference type="Proteomes" id="UP000603200">
    <property type="component" value="Unassembled WGS sequence"/>
</dbReference>